<gene>
    <name evidence="2" type="ORF">BD324DRAFT_680321</name>
</gene>
<keyword evidence="1" id="KW-0472">Membrane</keyword>
<reference evidence="2 3" key="1">
    <citation type="submission" date="2017-03" db="EMBL/GenBank/DDBJ databases">
        <title>Widespread Adenine N6-methylation of Active Genes in Fungi.</title>
        <authorList>
            <consortium name="DOE Joint Genome Institute"/>
            <person name="Mondo S.J."/>
            <person name="Dannebaum R.O."/>
            <person name="Kuo R.C."/>
            <person name="Louie K.B."/>
            <person name="Bewick A.J."/>
            <person name="Labutti K."/>
            <person name="Haridas S."/>
            <person name="Kuo A."/>
            <person name="Salamov A."/>
            <person name="Ahrendt S.R."/>
            <person name="Lau R."/>
            <person name="Bowen B.P."/>
            <person name="Lipzen A."/>
            <person name="Sullivan W."/>
            <person name="Andreopoulos W.B."/>
            <person name="Clum A."/>
            <person name="Lindquist E."/>
            <person name="Daum C."/>
            <person name="Northen T.R."/>
            <person name="Ramamoorthy G."/>
            <person name="Schmitz R.J."/>
            <person name="Gryganskyi A."/>
            <person name="Culley D."/>
            <person name="Magnuson J."/>
            <person name="James T.Y."/>
            <person name="O'Malley M.A."/>
            <person name="Stajich J.E."/>
            <person name="Spatafora J.W."/>
            <person name="Visel A."/>
            <person name="Grigoriev I.V."/>
        </authorList>
    </citation>
    <scope>NUCLEOTIDE SEQUENCE [LARGE SCALE GENOMIC DNA]</scope>
    <source>
        <strain evidence="2 3">NRRL Y-17943</strain>
    </source>
</reference>
<evidence type="ECO:0000313" key="2">
    <source>
        <dbReference type="EMBL" id="ORX38611.1"/>
    </source>
</evidence>
<accession>A0A1Y1UKN4</accession>
<dbReference type="EMBL" id="NBSH01000004">
    <property type="protein sequence ID" value="ORX38611.1"/>
    <property type="molecule type" value="Genomic_DNA"/>
</dbReference>
<sequence length="179" mass="19404">MATLSRGVRLAISKEVFTSRTSVLLRAPLPASTSSLRQPCIRMASTLCFPSQLQTPCALPRTSPTLSALHCKSSSSPLTLVTRKAYATSANATSTSTSTASARTIAASEYIEEGPELLDAHQPRIIVGDPARGRWTMSGVHAYVMAFILHLILWSFLIIDFINDLYTYLGAMVSEQLGR</sequence>
<evidence type="ECO:0000313" key="3">
    <source>
        <dbReference type="Proteomes" id="UP000193218"/>
    </source>
</evidence>
<keyword evidence="1" id="KW-0812">Transmembrane</keyword>
<comment type="caution">
    <text evidence="2">The sequence shown here is derived from an EMBL/GenBank/DDBJ whole genome shotgun (WGS) entry which is preliminary data.</text>
</comment>
<dbReference type="GeneID" id="33560885"/>
<evidence type="ECO:0000256" key="1">
    <source>
        <dbReference type="SAM" id="Phobius"/>
    </source>
</evidence>
<feature type="transmembrane region" description="Helical" evidence="1">
    <location>
        <begin position="142"/>
        <end position="162"/>
    </location>
</feature>
<dbReference type="Proteomes" id="UP000193218">
    <property type="component" value="Unassembled WGS sequence"/>
</dbReference>
<keyword evidence="3" id="KW-1185">Reference proteome</keyword>
<protein>
    <submittedName>
        <fullName evidence="2">Uncharacterized protein</fullName>
    </submittedName>
</protein>
<keyword evidence="1" id="KW-1133">Transmembrane helix</keyword>
<proteinExistence type="predicted"/>
<dbReference type="InParanoid" id="A0A1Y1UKN4"/>
<name>A0A1Y1UKN4_9TREE</name>
<organism evidence="2 3">
    <name type="scientific">Kockovaella imperatae</name>
    <dbReference type="NCBI Taxonomy" id="4999"/>
    <lineage>
        <taxon>Eukaryota</taxon>
        <taxon>Fungi</taxon>
        <taxon>Dikarya</taxon>
        <taxon>Basidiomycota</taxon>
        <taxon>Agaricomycotina</taxon>
        <taxon>Tremellomycetes</taxon>
        <taxon>Tremellales</taxon>
        <taxon>Cuniculitremaceae</taxon>
        <taxon>Kockovaella</taxon>
    </lineage>
</organism>
<dbReference type="RefSeq" id="XP_021872533.1">
    <property type="nucleotide sequence ID" value="XM_022019076.1"/>
</dbReference>
<dbReference type="AlphaFoldDB" id="A0A1Y1UKN4"/>